<keyword evidence="13" id="KW-1185">Reference proteome</keyword>
<evidence type="ECO:0000256" key="3">
    <source>
        <dbReference type="ARBA" id="ARBA00022538"/>
    </source>
</evidence>
<dbReference type="NCBIfam" id="TIGR00681">
    <property type="entry name" value="kdpC"/>
    <property type="match status" value="1"/>
</dbReference>
<keyword evidence="7 11" id="KW-0630">Potassium</keyword>
<dbReference type="NCBIfam" id="NF001454">
    <property type="entry name" value="PRK00315.1"/>
    <property type="match status" value="1"/>
</dbReference>
<keyword evidence="3 11" id="KW-0633">Potassium transport</keyword>
<dbReference type="PANTHER" id="PTHR30042">
    <property type="entry name" value="POTASSIUM-TRANSPORTING ATPASE C CHAIN"/>
    <property type="match status" value="1"/>
</dbReference>
<gene>
    <name evidence="11" type="primary">kdpC</name>
    <name evidence="12" type="ORF">J2X11_000603</name>
</gene>
<dbReference type="HAMAP" id="MF_00276">
    <property type="entry name" value="KdpC"/>
    <property type="match status" value="1"/>
</dbReference>
<keyword evidence="1 11" id="KW-0813">Transport</keyword>
<evidence type="ECO:0000256" key="1">
    <source>
        <dbReference type="ARBA" id="ARBA00022448"/>
    </source>
</evidence>
<comment type="caution">
    <text evidence="12">The sequence shown here is derived from an EMBL/GenBank/DDBJ whole genome shotgun (WGS) entry which is preliminary data.</text>
</comment>
<dbReference type="RefSeq" id="WP_309966642.1">
    <property type="nucleotide sequence ID" value="NZ_JAVDWH010000001.1"/>
</dbReference>
<evidence type="ECO:0000256" key="4">
    <source>
        <dbReference type="ARBA" id="ARBA00022692"/>
    </source>
</evidence>
<keyword evidence="4 11" id="KW-0812">Transmembrane</keyword>
<name>A0ABU1UKQ9_9ACTN</name>
<protein>
    <recommendedName>
        <fullName evidence="11">Potassium-transporting ATPase KdpC subunit</fullName>
    </recommendedName>
    <alternativeName>
        <fullName evidence="11">ATP phosphohydrolase [potassium-transporting] C chain</fullName>
    </alternativeName>
    <alternativeName>
        <fullName evidence="11">Potassium-binding and translocating subunit C</fullName>
    </alternativeName>
    <alternativeName>
        <fullName evidence="11">Potassium-translocating ATPase C chain</fullName>
    </alternativeName>
</protein>
<dbReference type="Pfam" id="PF02669">
    <property type="entry name" value="KdpC"/>
    <property type="match status" value="1"/>
</dbReference>
<comment type="similarity">
    <text evidence="11">Belongs to the KdpC family.</text>
</comment>
<evidence type="ECO:0000256" key="10">
    <source>
        <dbReference type="ARBA" id="ARBA00023136"/>
    </source>
</evidence>
<dbReference type="Proteomes" id="UP001257739">
    <property type="component" value="Unassembled WGS sequence"/>
</dbReference>
<evidence type="ECO:0000313" key="12">
    <source>
        <dbReference type="EMBL" id="MDR7085764.1"/>
    </source>
</evidence>
<evidence type="ECO:0000256" key="2">
    <source>
        <dbReference type="ARBA" id="ARBA00022475"/>
    </source>
</evidence>
<keyword evidence="9 11" id="KW-0406">Ion transport</keyword>
<evidence type="ECO:0000313" key="13">
    <source>
        <dbReference type="Proteomes" id="UP001257739"/>
    </source>
</evidence>
<proteinExistence type="inferred from homology"/>
<evidence type="ECO:0000256" key="9">
    <source>
        <dbReference type="ARBA" id="ARBA00023065"/>
    </source>
</evidence>
<feature type="transmembrane region" description="Helical" evidence="11">
    <location>
        <begin position="12"/>
        <end position="33"/>
    </location>
</feature>
<keyword evidence="6 11" id="KW-0067">ATP-binding</keyword>
<keyword evidence="8 11" id="KW-1133">Transmembrane helix</keyword>
<reference evidence="12 13" key="1">
    <citation type="submission" date="2023-07" db="EMBL/GenBank/DDBJ databases">
        <title>Sorghum-associated microbial communities from plants grown in Nebraska, USA.</title>
        <authorList>
            <person name="Schachtman D."/>
        </authorList>
    </citation>
    <scope>NUCLEOTIDE SEQUENCE [LARGE SCALE GENOMIC DNA]</scope>
    <source>
        <strain evidence="12 13">BE248</strain>
    </source>
</reference>
<accession>A0ABU1UKQ9</accession>
<comment type="function">
    <text evidence="11">Part of the high-affinity ATP-driven potassium transport (or Kdp) system, which catalyzes the hydrolysis of ATP coupled with the electrogenic transport of potassium into the cytoplasm. This subunit acts as a catalytic chaperone that increases the ATP-binding affinity of the ATP-hydrolyzing subunit KdpB by the formation of a transient KdpB/KdpC/ATP ternary complex.</text>
</comment>
<evidence type="ECO:0000256" key="5">
    <source>
        <dbReference type="ARBA" id="ARBA00022741"/>
    </source>
</evidence>
<keyword evidence="10 11" id="KW-0472">Membrane</keyword>
<keyword evidence="2 11" id="KW-1003">Cell membrane</keyword>
<comment type="subunit">
    <text evidence="11">The system is composed of three essential subunits: KdpA, KdpB and KdpC.</text>
</comment>
<evidence type="ECO:0000256" key="7">
    <source>
        <dbReference type="ARBA" id="ARBA00022958"/>
    </source>
</evidence>
<dbReference type="InterPro" id="IPR003820">
    <property type="entry name" value="KdpC"/>
</dbReference>
<evidence type="ECO:0000256" key="8">
    <source>
        <dbReference type="ARBA" id="ARBA00022989"/>
    </source>
</evidence>
<evidence type="ECO:0000256" key="11">
    <source>
        <dbReference type="HAMAP-Rule" id="MF_00276"/>
    </source>
</evidence>
<comment type="subcellular location">
    <subcellularLocation>
        <location evidence="11">Cell membrane</location>
        <topology evidence="11">Single-pass membrane protein</topology>
    </subcellularLocation>
</comment>
<sequence>MATFFRQCFVGFKVLVVMTVVLGVAYPAAVWGVGQVAFNDNANGQIVSRDGKDVGSSIIGQNFKVDDPQWFHGRPSAAEYDGLASAASNLGPSNPDLLTAIKERQEAVAGAEGVDVSDVPADAVTASGSGLDPYISPEYAALQVERVAKARGLLVDAVRRLVEDHTYGRQLGFLGEPKVNVLELNLALERQ</sequence>
<dbReference type="PANTHER" id="PTHR30042:SF2">
    <property type="entry name" value="POTASSIUM-TRANSPORTING ATPASE KDPC SUBUNIT"/>
    <property type="match status" value="1"/>
</dbReference>
<dbReference type="EMBL" id="JAVDWH010000001">
    <property type="protein sequence ID" value="MDR7085764.1"/>
    <property type="molecule type" value="Genomic_DNA"/>
</dbReference>
<dbReference type="PIRSF" id="PIRSF001296">
    <property type="entry name" value="K_ATPase_KdpC"/>
    <property type="match status" value="1"/>
</dbReference>
<keyword evidence="5 11" id="KW-0547">Nucleotide-binding</keyword>
<organism evidence="12 13">
    <name type="scientific">Aeromicrobium panaciterrae</name>
    <dbReference type="NCBI Taxonomy" id="363861"/>
    <lineage>
        <taxon>Bacteria</taxon>
        <taxon>Bacillati</taxon>
        <taxon>Actinomycetota</taxon>
        <taxon>Actinomycetes</taxon>
        <taxon>Propionibacteriales</taxon>
        <taxon>Nocardioidaceae</taxon>
        <taxon>Aeromicrobium</taxon>
    </lineage>
</organism>
<evidence type="ECO:0000256" key="6">
    <source>
        <dbReference type="ARBA" id="ARBA00022840"/>
    </source>
</evidence>